<comment type="pathway">
    <text evidence="1 9">Isoprenoid biosynthesis; isopentenyl diphosphate biosynthesis via DXP pathway; isopentenyl diphosphate from 1-deoxy-D-xylulose 5-phosphate: step 1/6.</text>
</comment>
<dbReference type="Pfam" id="PF13288">
    <property type="entry name" value="DXPR_C"/>
    <property type="match status" value="1"/>
</dbReference>
<feature type="binding site" evidence="9">
    <location>
        <position position="105"/>
    </location>
    <ligand>
        <name>1-deoxy-D-xylulose 5-phosphate</name>
        <dbReference type="ChEBI" id="CHEBI:57792"/>
    </ligand>
</feature>
<feature type="binding site" evidence="9">
    <location>
        <position position="13"/>
    </location>
    <ligand>
        <name>NADPH</name>
        <dbReference type="ChEBI" id="CHEBI:57783"/>
    </ligand>
</feature>
<evidence type="ECO:0000259" key="10">
    <source>
        <dbReference type="Pfam" id="PF02670"/>
    </source>
</evidence>
<accession>A0A1G2FQL0</accession>
<dbReference type="InterPro" id="IPR003821">
    <property type="entry name" value="DXP_reductoisomerase"/>
</dbReference>
<keyword evidence="6 9" id="KW-0464">Manganese</keyword>
<organism evidence="13 14">
    <name type="scientific">Candidatus Portnoybacteria bacterium RIFCSPLOWO2_02_FULL_39_11</name>
    <dbReference type="NCBI Taxonomy" id="1802001"/>
    <lineage>
        <taxon>Bacteria</taxon>
        <taxon>Candidatus Portnoyibacteriota</taxon>
    </lineage>
</organism>
<keyword evidence="4 9" id="KW-0521">NADP</keyword>
<dbReference type="InterPro" id="IPR036291">
    <property type="entry name" value="NAD(P)-bd_dom_sf"/>
</dbReference>
<dbReference type="Gene3D" id="1.10.1740.10">
    <property type="match status" value="1"/>
</dbReference>
<dbReference type="SUPFAM" id="SSF69055">
    <property type="entry name" value="1-deoxy-D-xylulose-5-phosphate reductoisomerase, C-terminal domain"/>
    <property type="match status" value="1"/>
</dbReference>
<dbReference type="EMBL" id="MHNF01000041">
    <property type="protein sequence ID" value="OGZ40087.1"/>
    <property type="molecule type" value="Genomic_DNA"/>
</dbReference>
<feature type="binding site" evidence="9">
    <location>
        <position position="12"/>
    </location>
    <ligand>
        <name>NADPH</name>
        <dbReference type="ChEBI" id="CHEBI:57783"/>
    </ligand>
</feature>
<feature type="binding site" evidence="9">
    <location>
        <position position="198"/>
    </location>
    <ligand>
        <name>1-deoxy-D-xylulose 5-phosphate</name>
        <dbReference type="ChEBI" id="CHEBI:57792"/>
    </ligand>
</feature>
<feature type="binding site" evidence="9">
    <location>
        <position position="37"/>
    </location>
    <ligand>
        <name>NADPH</name>
        <dbReference type="ChEBI" id="CHEBI:57783"/>
    </ligand>
</feature>
<dbReference type="InterPro" id="IPR013512">
    <property type="entry name" value="DXP_reductoisomerase_N"/>
</dbReference>
<dbReference type="GO" id="GO:0030145">
    <property type="term" value="F:manganese ion binding"/>
    <property type="evidence" value="ECO:0007669"/>
    <property type="project" value="TreeGrafter"/>
</dbReference>
<feature type="binding site" evidence="9">
    <location>
        <position position="197"/>
    </location>
    <ligand>
        <name>1-deoxy-D-xylulose 5-phosphate</name>
        <dbReference type="ChEBI" id="CHEBI:57792"/>
    </ligand>
</feature>
<feature type="binding site" evidence="9">
    <location>
        <position position="131"/>
    </location>
    <ligand>
        <name>1-deoxy-D-xylulose 5-phosphate</name>
        <dbReference type="ChEBI" id="CHEBI:57792"/>
    </ligand>
</feature>
<evidence type="ECO:0000256" key="4">
    <source>
        <dbReference type="ARBA" id="ARBA00022857"/>
    </source>
</evidence>
<comment type="caution">
    <text evidence="9">Lacks conserved residue(s) required for the propagation of feature annotation.</text>
</comment>
<comment type="similarity">
    <text evidence="2 9">Belongs to the DXR family.</text>
</comment>
<keyword evidence="9" id="KW-0460">Magnesium</keyword>
<comment type="catalytic activity">
    <reaction evidence="8">
        <text>2-C-methyl-D-erythritol 4-phosphate + NADP(+) = 1-deoxy-D-xylulose 5-phosphate + NADPH + H(+)</text>
        <dbReference type="Rhea" id="RHEA:13717"/>
        <dbReference type="ChEBI" id="CHEBI:15378"/>
        <dbReference type="ChEBI" id="CHEBI:57783"/>
        <dbReference type="ChEBI" id="CHEBI:57792"/>
        <dbReference type="ChEBI" id="CHEBI:58262"/>
        <dbReference type="ChEBI" id="CHEBI:58349"/>
        <dbReference type="EC" id="1.1.1.267"/>
    </reaction>
    <physiologicalReaction direction="right-to-left" evidence="8">
        <dbReference type="Rhea" id="RHEA:13719"/>
    </physiologicalReaction>
</comment>
<feature type="binding site" evidence="9">
    <location>
        <position position="106"/>
    </location>
    <ligand>
        <name>NADPH</name>
        <dbReference type="ChEBI" id="CHEBI:57783"/>
    </ligand>
</feature>
<sequence length="359" mass="39184">MKHLAIIGSTGSIGQQTIAVADRFKDEFKVVSLVCGRQSQEFKQQIIKYRPKLAVVAETDGEAAVIKAVTLPEIDLVVMAVVGLAGLKPTLAAVKAKKTVALATKEVLVAAGDLVMTAVKKNQTRLISIDSEMAAIQQCLMSGGKQEINRLILTLGKGNLALMTREELRSVSVNQVSKRNHWEMGKKITIDSATGVNKAMEVIEASWLFSIPGKKIDLVVHPEYLCHSLVEFVDGSIIAELGVADMKRYIQRALFYPERRETVRQQRLSLIGKSLSFELAPVDKFPALTLGHQVLKNGGTMGAFFLGADAAAVGDFSAGKIGFNQITVLISRAMRQHRVITNPNLDQIMRAYREGENSL</sequence>
<comment type="caution">
    <text evidence="13">The sequence shown here is derived from an EMBL/GenBank/DDBJ whole genome shotgun (WGS) entry which is preliminary data.</text>
</comment>
<dbReference type="InterPro" id="IPR036169">
    <property type="entry name" value="DXPR_C_sf"/>
</dbReference>
<dbReference type="PIRSF" id="PIRSF006205">
    <property type="entry name" value="Dxp_reductismrs"/>
    <property type="match status" value="1"/>
</dbReference>
<feature type="domain" description="1-deoxy-D-xylulose 5-phosphate reductoisomerase N-terminal" evidence="10">
    <location>
        <begin position="4"/>
        <end position="59"/>
    </location>
</feature>
<feature type="domain" description="1-deoxy-D-xylulose 5-phosphate reductoisomerase C-terminal" evidence="11">
    <location>
        <begin position="126"/>
        <end position="209"/>
    </location>
</feature>
<feature type="domain" description="1-deoxy-D-xylulose 5-phosphate reductoisomerase N-terminal" evidence="10">
    <location>
        <begin position="61"/>
        <end position="112"/>
    </location>
</feature>
<evidence type="ECO:0000256" key="5">
    <source>
        <dbReference type="ARBA" id="ARBA00023002"/>
    </source>
</evidence>
<feature type="binding site" evidence="9">
    <location>
        <position position="185"/>
    </location>
    <ligand>
        <name>NADPH</name>
        <dbReference type="ChEBI" id="CHEBI:57783"/>
    </ligand>
</feature>
<dbReference type="SUPFAM" id="SSF51735">
    <property type="entry name" value="NAD(P)-binding Rossmann-fold domains"/>
    <property type="match status" value="1"/>
</dbReference>
<keyword evidence="5 9" id="KW-0560">Oxidoreductase</keyword>
<dbReference type="GO" id="GO:0030604">
    <property type="term" value="F:1-deoxy-D-xylulose-5-phosphate reductoisomerase activity"/>
    <property type="evidence" value="ECO:0007669"/>
    <property type="project" value="UniProtKB-UniRule"/>
</dbReference>
<reference evidence="13 14" key="1">
    <citation type="journal article" date="2016" name="Nat. Commun.">
        <title>Thousands of microbial genomes shed light on interconnected biogeochemical processes in an aquifer system.</title>
        <authorList>
            <person name="Anantharaman K."/>
            <person name="Brown C.T."/>
            <person name="Hug L.A."/>
            <person name="Sharon I."/>
            <person name="Castelle C.J."/>
            <person name="Probst A.J."/>
            <person name="Thomas B.C."/>
            <person name="Singh A."/>
            <person name="Wilkins M.J."/>
            <person name="Karaoz U."/>
            <person name="Brodie E.L."/>
            <person name="Williams K.H."/>
            <person name="Hubbard S.S."/>
            <person name="Banfield J.F."/>
        </authorList>
    </citation>
    <scope>NUCLEOTIDE SEQUENCE [LARGE SCALE GENOMIC DNA]</scope>
</reference>
<name>A0A1G2FQL0_9BACT</name>
<dbReference type="InterPro" id="IPR013644">
    <property type="entry name" value="DXP_reductoisomerase_C"/>
</dbReference>
<protein>
    <recommendedName>
        <fullName evidence="9">1-deoxy-D-xylulose 5-phosphate reductoisomerase</fullName>
        <shortName evidence="9">DXP reductoisomerase</shortName>
        <ecNumber evidence="9">1.1.1.267</ecNumber>
    </recommendedName>
    <alternativeName>
        <fullName evidence="9">1-deoxyxylulose-5-phosphate reductoisomerase</fullName>
    </alternativeName>
    <alternativeName>
        <fullName evidence="9">2-C-methyl-D-erythritol 4-phosphate synthase</fullName>
    </alternativeName>
</protein>
<feature type="domain" description="DXP reductoisomerase C-terminal" evidence="12">
    <location>
        <begin position="241"/>
        <end position="353"/>
    </location>
</feature>
<dbReference type="Gene3D" id="3.40.50.720">
    <property type="entry name" value="NAD(P)-binding Rossmann-like Domain"/>
    <property type="match status" value="2"/>
</dbReference>
<dbReference type="InterPro" id="IPR026877">
    <property type="entry name" value="DXPR_C"/>
</dbReference>
<dbReference type="PANTHER" id="PTHR30525:SF0">
    <property type="entry name" value="1-DEOXY-D-XYLULOSE 5-PHOSPHATE REDUCTOISOMERASE, CHLOROPLASTIC"/>
    <property type="match status" value="1"/>
</dbReference>
<dbReference type="PANTHER" id="PTHR30525">
    <property type="entry name" value="1-DEOXY-D-XYLULOSE 5-PHOSPHATE REDUCTOISOMERASE"/>
    <property type="match status" value="1"/>
</dbReference>
<evidence type="ECO:0000259" key="12">
    <source>
        <dbReference type="Pfam" id="PF13288"/>
    </source>
</evidence>
<proteinExistence type="inferred from homology"/>
<evidence type="ECO:0000256" key="6">
    <source>
        <dbReference type="ARBA" id="ARBA00023211"/>
    </source>
</evidence>
<dbReference type="GO" id="GO:0051484">
    <property type="term" value="P:isopentenyl diphosphate biosynthetic process, methylerythritol 4-phosphate pathway involved in terpenoid biosynthetic process"/>
    <property type="evidence" value="ECO:0007669"/>
    <property type="project" value="TreeGrafter"/>
</dbReference>
<comment type="function">
    <text evidence="9">Catalyzes the NADPH-dependent rearrangement and reduction of 1-deoxy-D-xylulose-5-phosphate (DXP) to 2-C-methyl-D-erythritol 4-phosphate (MEP).</text>
</comment>
<keyword evidence="7 9" id="KW-0414">Isoprene biosynthesis</keyword>
<dbReference type="GO" id="GO:0070402">
    <property type="term" value="F:NADPH binding"/>
    <property type="evidence" value="ECO:0007669"/>
    <property type="project" value="InterPro"/>
</dbReference>
<evidence type="ECO:0000256" key="7">
    <source>
        <dbReference type="ARBA" id="ARBA00023229"/>
    </source>
</evidence>
<gene>
    <name evidence="9" type="primary">dxr</name>
    <name evidence="13" type="ORF">A3B04_02445</name>
</gene>
<dbReference type="Pfam" id="PF08436">
    <property type="entry name" value="DXP_redisom_C"/>
    <property type="match status" value="1"/>
</dbReference>
<dbReference type="AlphaFoldDB" id="A0A1G2FQL0"/>
<evidence type="ECO:0000256" key="9">
    <source>
        <dbReference type="HAMAP-Rule" id="MF_00183"/>
    </source>
</evidence>
<dbReference type="Proteomes" id="UP000177126">
    <property type="component" value="Unassembled WGS sequence"/>
</dbReference>
<dbReference type="Pfam" id="PF02670">
    <property type="entry name" value="DXP_reductoisom"/>
    <property type="match status" value="2"/>
</dbReference>
<feature type="binding site" evidence="9">
    <location>
        <position position="11"/>
    </location>
    <ligand>
        <name>NADPH</name>
        <dbReference type="ChEBI" id="CHEBI:57783"/>
    </ligand>
</feature>
<evidence type="ECO:0000256" key="8">
    <source>
        <dbReference type="ARBA" id="ARBA00048543"/>
    </source>
</evidence>
<evidence type="ECO:0000256" key="2">
    <source>
        <dbReference type="ARBA" id="ARBA00006825"/>
    </source>
</evidence>
<feature type="binding site" evidence="9">
    <location>
        <position position="201"/>
    </location>
    <ligand>
        <name>Mn(2+)</name>
        <dbReference type="ChEBI" id="CHEBI:29035"/>
    </ligand>
</feature>
<feature type="binding site" evidence="9">
    <location>
        <position position="201"/>
    </location>
    <ligand>
        <name>1-deoxy-D-xylulose 5-phosphate</name>
        <dbReference type="ChEBI" id="CHEBI:57792"/>
    </ligand>
</feature>
<evidence type="ECO:0000313" key="14">
    <source>
        <dbReference type="Proteomes" id="UP000177126"/>
    </source>
</evidence>
<evidence type="ECO:0000259" key="11">
    <source>
        <dbReference type="Pfam" id="PF08436"/>
    </source>
</evidence>
<feature type="binding site" evidence="9">
    <location>
        <position position="36"/>
    </location>
    <ligand>
        <name>NADPH</name>
        <dbReference type="ChEBI" id="CHEBI:57783"/>
    </ligand>
</feature>
<feature type="binding site" evidence="9">
    <location>
        <position position="130"/>
    </location>
    <ligand>
        <name>Mn(2+)</name>
        <dbReference type="ChEBI" id="CHEBI:29035"/>
    </ligand>
</feature>
<feature type="binding site" evidence="9">
    <location>
        <position position="132"/>
    </location>
    <ligand>
        <name>Mn(2+)</name>
        <dbReference type="ChEBI" id="CHEBI:29035"/>
    </ligand>
</feature>
<comment type="cofactor">
    <cofactor evidence="9">
        <name>Mg(2+)</name>
        <dbReference type="ChEBI" id="CHEBI:18420"/>
    </cofactor>
    <cofactor evidence="9">
        <name>Mn(2+)</name>
        <dbReference type="ChEBI" id="CHEBI:29035"/>
    </cofactor>
</comment>
<feature type="binding site" evidence="9">
    <location>
        <position position="132"/>
    </location>
    <ligand>
        <name>1-deoxy-D-xylulose 5-phosphate</name>
        <dbReference type="ChEBI" id="CHEBI:57792"/>
    </ligand>
</feature>
<dbReference type="EC" id="1.1.1.267" evidence="9"/>
<keyword evidence="3 9" id="KW-0479">Metal-binding</keyword>
<evidence type="ECO:0000256" key="1">
    <source>
        <dbReference type="ARBA" id="ARBA00005094"/>
    </source>
</evidence>
<feature type="binding site" evidence="9">
    <location>
        <position position="192"/>
    </location>
    <ligand>
        <name>1-deoxy-D-xylulose 5-phosphate</name>
        <dbReference type="ChEBI" id="CHEBI:57792"/>
    </ligand>
</feature>
<evidence type="ECO:0000313" key="13">
    <source>
        <dbReference type="EMBL" id="OGZ40087.1"/>
    </source>
</evidence>
<dbReference type="UniPathway" id="UPA00056">
    <property type="reaction ID" value="UER00092"/>
</dbReference>
<dbReference type="HAMAP" id="MF_00183">
    <property type="entry name" value="DXP_reductoisom"/>
    <property type="match status" value="1"/>
</dbReference>
<evidence type="ECO:0000256" key="3">
    <source>
        <dbReference type="ARBA" id="ARBA00022723"/>
    </source>
</evidence>
<feature type="binding site" evidence="9">
    <location>
        <position position="10"/>
    </location>
    <ligand>
        <name>NADPH</name>
        <dbReference type="ChEBI" id="CHEBI:57783"/>
    </ligand>
</feature>
<dbReference type="SUPFAM" id="SSF55347">
    <property type="entry name" value="Glyceraldehyde-3-phosphate dehydrogenase-like, C-terminal domain"/>
    <property type="match status" value="1"/>
</dbReference>